<protein>
    <submittedName>
        <fullName evidence="1">Uncharacterized protein</fullName>
    </submittedName>
</protein>
<evidence type="ECO:0000313" key="2">
    <source>
        <dbReference type="Proteomes" id="UP000604083"/>
    </source>
</evidence>
<dbReference type="AlphaFoldDB" id="A0A934RUS7"/>
<accession>A0A934RUS7</accession>
<keyword evidence="2" id="KW-1185">Reference proteome</keyword>
<name>A0A934RUS7_9BACT</name>
<reference evidence="1" key="1">
    <citation type="submission" date="2021-01" db="EMBL/GenBank/DDBJ databases">
        <title>Modified the classification status of verrucomicrobia.</title>
        <authorList>
            <person name="Feng X."/>
        </authorList>
    </citation>
    <scope>NUCLEOTIDE SEQUENCE</scope>
    <source>
        <strain evidence="1">KCTC 12986</strain>
    </source>
</reference>
<dbReference type="EMBL" id="JAENIO010000034">
    <property type="protein sequence ID" value="MBK1834861.1"/>
    <property type="molecule type" value="Genomic_DNA"/>
</dbReference>
<dbReference type="Proteomes" id="UP000604083">
    <property type="component" value="Unassembled WGS sequence"/>
</dbReference>
<sequence>METSAGPILRAFCEERLAVLEDETVAETRAFIQSFGAPYHQQVVTWFRQALTEQKEA</sequence>
<gene>
    <name evidence="1" type="ORF">JIN78_12395</name>
</gene>
<comment type="caution">
    <text evidence="1">The sequence shown here is derived from an EMBL/GenBank/DDBJ whole genome shotgun (WGS) entry which is preliminary data.</text>
</comment>
<evidence type="ECO:0000313" key="1">
    <source>
        <dbReference type="EMBL" id="MBK1834861.1"/>
    </source>
</evidence>
<proteinExistence type="predicted"/>
<organism evidence="1 2">
    <name type="scientific">Roseibacillus ishigakijimensis</name>
    <dbReference type="NCBI Taxonomy" id="454146"/>
    <lineage>
        <taxon>Bacteria</taxon>
        <taxon>Pseudomonadati</taxon>
        <taxon>Verrucomicrobiota</taxon>
        <taxon>Verrucomicrobiia</taxon>
        <taxon>Verrucomicrobiales</taxon>
        <taxon>Verrucomicrobiaceae</taxon>
        <taxon>Roseibacillus</taxon>
    </lineage>
</organism>
<dbReference type="RefSeq" id="WP_200392293.1">
    <property type="nucleotide sequence ID" value="NZ_JAENIO010000034.1"/>
</dbReference>